<protein>
    <recommendedName>
        <fullName evidence="4">ATP-binding protein</fullName>
    </recommendedName>
</protein>
<reference evidence="2 3" key="1">
    <citation type="submission" date="2015-10" db="EMBL/GenBank/DDBJ databases">
        <title>Draft genome sequence of pyrrolomycin-producing Streptomyces vitaminophilus.</title>
        <authorList>
            <person name="Graham D.E."/>
            <person name="Mahan K.M."/>
            <person name="Klingeman D.M."/>
            <person name="Hettich R.L."/>
            <person name="Parry R.J."/>
        </authorList>
    </citation>
    <scope>NUCLEOTIDE SEQUENCE [LARGE SCALE GENOMIC DNA]</scope>
    <source>
        <strain evidence="2 3">ATCC 31673</strain>
    </source>
</reference>
<feature type="chain" id="PRO_5006670488" description="ATP-binding protein" evidence="1">
    <location>
        <begin position="33"/>
        <end position="177"/>
    </location>
</feature>
<gene>
    <name evidence="2" type="ORF">AQ490_09950</name>
</gene>
<keyword evidence="1" id="KW-0732">Signal</keyword>
<accession>A0A0T6LLS4</accession>
<organism evidence="2 3">
    <name type="scientific">Wenjunlia vitaminophila</name>
    <name type="common">Streptomyces vitaminophilus</name>
    <dbReference type="NCBI Taxonomy" id="76728"/>
    <lineage>
        <taxon>Bacteria</taxon>
        <taxon>Bacillati</taxon>
        <taxon>Actinomycetota</taxon>
        <taxon>Actinomycetes</taxon>
        <taxon>Kitasatosporales</taxon>
        <taxon>Streptomycetaceae</taxon>
        <taxon>Wenjunlia</taxon>
    </lineage>
</organism>
<dbReference type="STRING" id="76728.AQ490_09950"/>
<evidence type="ECO:0008006" key="4">
    <source>
        <dbReference type="Google" id="ProtNLM"/>
    </source>
</evidence>
<comment type="caution">
    <text evidence="2">The sequence shown here is derived from an EMBL/GenBank/DDBJ whole genome shotgun (WGS) entry which is preliminary data.</text>
</comment>
<name>A0A0T6LLS4_WENVI</name>
<proteinExistence type="predicted"/>
<feature type="signal peptide" evidence="1">
    <location>
        <begin position="1"/>
        <end position="32"/>
    </location>
</feature>
<sequence length="177" mass="17516">MSLPLTRRIARVALLVAATATPVVGMAASASAAELPTTKDLAGLTQADTSRVSGQVDAASRKATAAVGETGSRTVGTTVPTTGEVVGAVTSKAAPSAADVQRATHRTTGKAANTIDRSTRATGALVNRGAASLRRTPLDASLPGTAGATPPKAVADTVNDLRNRLPGQAGGPSVLGR</sequence>
<dbReference type="eggNOG" id="ENOG50346PN">
    <property type="taxonomic scope" value="Bacteria"/>
</dbReference>
<dbReference type="AlphaFoldDB" id="A0A0T6LLS4"/>
<keyword evidence="3" id="KW-1185">Reference proteome</keyword>
<evidence type="ECO:0000313" key="3">
    <source>
        <dbReference type="Proteomes" id="UP000050867"/>
    </source>
</evidence>
<dbReference type="Proteomes" id="UP000050867">
    <property type="component" value="Unassembled WGS sequence"/>
</dbReference>
<evidence type="ECO:0000256" key="1">
    <source>
        <dbReference type="SAM" id="SignalP"/>
    </source>
</evidence>
<dbReference type="RefSeq" id="WP_018381796.1">
    <property type="nucleotide sequence ID" value="NZ_LLZU01000038.1"/>
</dbReference>
<evidence type="ECO:0000313" key="2">
    <source>
        <dbReference type="EMBL" id="KRV47067.1"/>
    </source>
</evidence>
<dbReference type="EMBL" id="LLZU01000038">
    <property type="protein sequence ID" value="KRV47067.1"/>
    <property type="molecule type" value="Genomic_DNA"/>
</dbReference>